<feature type="active site" description="Nucleophile" evidence="1">
    <location>
        <position position="183"/>
    </location>
</feature>
<dbReference type="AlphaFoldDB" id="A0A7Y6IJK5"/>
<name>A0A7Y6IJK5_9ACTN</name>
<accession>A0A7Y6IJK5</accession>
<dbReference type="EMBL" id="JABWGO010000001">
    <property type="protein sequence ID" value="NUW39464.1"/>
    <property type="molecule type" value="Genomic_DNA"/>
</dbReference>
<dbReference type="SUPFAM" id="SSF53474">
    <property type="entry name" value="alpha/beta-Hydrolases"/>
    <property type="match status" value="1"/>
</dbReference>
<keyword evidence="5" id="KW-1185">Reference proteome</keyword>
<feature type="active site" description="Charge relay system" evidence="1">
    <location>
        <position position="269"/>
    </location>
</feature>
<evidence type="ECO:0000313" key="5">
    <source>
        <dbReference type="Proteomes" id="UP000546126"/>
    </source>
</evidence>
<dbReference type="Gene3D" id="3.40.50.1820">
    <property type="entry name" value="alpha/beta hydrolase"/>
    <property type="match status" value="1"/>
</dbReference>
<reference evidence="4 5" key="1">
    <citation type="submission" date="2020-06" db="EMBL/GenBank/DDBJ databases">
        <authorList>
            <person name="Chanama M."/>
        </authorList>
    </citation>
    <scope>NUCLEOTIDE SEQUENCE [LARGE SCALE GENOMIC DNA]</scope>
    <source>
        <strain evidence="4 5">TBRC6557</strain>
    </source>
</reference>
<sequence>MAHFDLPQDQLERYLPTLPEPADLDAFWAKTLAANSGADLAMTAEPVPNGLATIDTFDVTFAGFGGHPVKGWLHLPVTRTAPLPAVVEYLGYGSGRGVAHEKRLWACAGYAHFVMDTRGQGAETADPDPATGDVAAPGFLTRGVLDPERYYYRRLYTDAVRAIAAVRTHPAVDPSRVAVTGTSQGGGIALAAAGLVPDLVAVMPDVPFLCHFPRATTFTDQPPYVEVTRFVKLRREHADTVMRTLSYFDGATLARRANAPALFSVGLMDRICPPSTVYAAFNHYGALCAMPAARKRISVYPFNDHEGGGPAHEAVKLAWLADRLAELSSIPARR</sequence>
<evidence type="ECO:0000313" key="4">
    <source>
        <dbReference type="EMBL" id="NUW39464.1"/>
    </source>
</evidence>
<dbReference type="Proteomes" id="UP000546126">
    <property type="component" value="Unassembled WGS sequence"/>
</dbReference>
<evidence type="ECO:0000256" key="1">
    <source>
        <dbReference type="PIRSR" id="PIRSR639069-1"/>
    </source>
</evidence>
<proteinExistence type="predicted"/>
<dbReference type="Pfam" id="PF05448">
    <property type="entry name" value="AXE1"/>
    <property type="match status" value="1"/>
</dbReference>
<feature type="binding site" evidence="2">
    <location>
        <position position="92"/>
    </location>
    <ligand>
        <name>substrate</name>
    </ligand>
</feature>
<evidence type="ECO:0000256" key="2">
    <source>
        <dbReference type="PIRSR" id="PIRSR639069-2"/>
    </source>
</evidence>
<dbReference type="GO" id="GO:0052689">
    <property type="term" value="F:carboxylic ester hydrolase activity"/>
    <property type="evidence" value="ECO:0007669"/>
    <property type="project" value="TreeGrafter"/>
</dbReference>
<dbReference type="PANTHER" id="PTHR40111">
    <property type="entry name" value="CEPHALOSPORIN-C DEACETYLASE"/>
    <property type="match status" value="1"/>
</dbReference>
<dbReference type="GO" id="GO:0005976">
    <property type="term" value="P:polysaccharide metabolic process"/>
    <property type="evidence" value="ECO:0007669"/>
    <property type="project" value="TreeGrafter"/>
</dbReference>
<feature type="domain" description="Acetyl xylan esterase" evidence="3">
    <location>
        <begin position="1"/>
        <end position="321"/>
    </location>
</feature>
<organism evidence="4 5">
    <name type="scientific">Nonomuraea rhodomycinica</name>
    <dbReference type="NCBI Taxonomy" id="1712872"/>
    <lineage>
        <taxon>Bacteria</taxon>
        <taxon>Bacillati</taxon>
        <taxon>Actinomycetota</taxon>
        <taxon>Actinomycetes</taxon>
        <taxon>Streptosporangiales</taxon>
        <taxon>Streptosporangiaceae</taxon>
        <taxon>Nonomuraea</taxon>
    </lineage>
</organism>
<protein>
    <submittedName>
        <fullName evidence="4">Acetylxylan esterase</fullName>
    </submittedName>
</protein>
<comment type="caution">
    <text evidence="4">The sequence shown here is derived from an EMBL/GenBank/DDBJ whole genome shotgun (WGS) entry which is preliminary data.</text>
</comment>
<dbReference type="RefSeq" id="WP_175599005.1">
    <property type="nucleotide sequence ID" value="NZ_JABWGO010000001.1"/>
</dbReference>
<evidence type="ECO:0000259" key="3">
    <source>
        <dbReference type="Pfam" id="PF05448"/>
    </source>
</evidence>
<gene>
    <name evidence="4" type="ORF">HT134_04850</name>
</gene>
<dbReference type="PANTHER" id="PTHR40111:SF1">
    <property type="entry name" value="CEPHALOSPORIN-C DEACETYLASE"/>
    <property type="match status" value="1"/>
</dbReference>
<dbReference type="InterPro" id="IPR029058">
    <property type="entry name" value="AB_hydrolase_fold"/>
</dbReference>
<dbReference type="InterPro" id="IPR008391">
    <property type="entry name" value="AXE1_dom"/>
</dbReference>
<feature type="active site" description="Charge relay system" evidence="1">
    <location>
        <position position="305"/>
    </location>
</feature>
<dbReference type="InterPro" id="IPR039069">
    <property type="entry name" value="CE7"/>
</dbReference>